<evidence type="ECO:0008006" key="4">
    <source>
        <dbReference type="Google" id="ProtNLM"/>
    </source>
</evidence>
<keyword evidence="1" id="KW-0732">Signal</keyword>
<name>A0ABW8Y5C6_9FLAO</name>
<reference evidence="2 3" key="1">
    <citation type="submission" date="2024-06" db="EMBL/GenBank/DDBJ databases">
        <authorList>
            <person name="Kaempfer P."/>
            <person name="Viver T."/>
        </authorList>
    </citation>
    <scope>NUCLEOTIDE SEQUENCE [LARGE SCALE GENOMIC DNA]</scope>
    <source>
        <strain evidence="2 3">ST-37</strain>
    </source>
</reference>
<organism evidence="2 3">
    <name type="scientific">Chryseobacterium terrae</name>
    <dbReference type="NCBI Taxonomy" id="3163299"/>
    <lineage>
        <taxon>Bacteria</taxon>
        <taxon>Pseudomonadati</taxon>
        <taxon>Bacteroidota</taxon>
        <taxon>Flavobacteriia</taxon>
        <taxon>Flavobacteriales</taxon>
        <taxon>Weeksellaceae</taxon>
        <taxon>Chryseobacterium group</taxon>
        <taxon>Chryseobacterium</taxon>
    </lineage>
</organism>
<dbReference type="RefSeq" id="WP_408091638.1">
    <property type="nucleotide sequence ID" value="NZ_JBELPY010000010.1"/>
</dbReference>
<evidence type="ECO:0000313" key="3">
    <source>
        <dbReference type="Proteomes" id="UP001629058"/>
    </source>
</evidence>
<proteinExistence type="predicted"/>
<gene>
    <name evidence="2" type="ORF">ABS765_14135</name>
</gene>
<evidence type="ECO:0000256" key="1">
    <source>
        <dbReference type="SAM" id="SignalP"/>
    </source>
</evidence>
<protein>
    <recommendedName>
        <fullName evidence="4">GLPGLI family protein</fullName>
    </recommendedName>
</protein>
<evidence type="ECO:0000313" key="2">
    <source>
        <dbReference type="EMBL" id="MFL9835163.1"/>
    </source>
</evidence>
<feature type="signal peptide" evidence="1">
    <location>
        <begin position="1"/>
        <end position="18"/>
    </location>
</feature>
<comment type="caution">
    <text evidence="2">The sequence shown here is derived from an EMBL/GenBank/DDBJ whole genome shotgun (WGS) entry which is preliminary data.</text>
</comment>
<feature type="chain" id="PRO_5046520852" description="GLPGLI family protein" evidence="1">
    <location>
        <begin position="19"/>
        <end position="202"/>
    </location>
</feature>
<keyword evidence="3" id="KW-1185">Reference proteome</keyword>
<dbReference type="EMBL" id="JBELPY010000010">
    <property type="protein sequence ID" value="MFL9835163.1"/>
    <property type="molecule type" value="Genomic_DNA"/>
</dbReference>
<accession>A0ABW8Y5C6</accession>
<sequence>MKKIFLMLFMAIATMAFAQDQMTVQSGSFAFLKDQTEVNVQLKFDNTLYQVENFTEEQYLEKRKEDILANRKRGEEGWQKWSEAWNRFKDSEYLDYLLKGINAKSKKILFKKDAQTKYTVIIDAKWIYAGWHGGLIGQEAKLTSDITFVETENPHKVMLKMHGDKILGKPQNKDFVMEYGRIAGAYEATGRELGKAIKRALK</sequence>
<dbReference type="Proteomes" id="UP001629058">
    <property type="component" value="Unassembled WGS sequence"/>
</dbReference>